<dbReference type="RefSeq" id="WP_220160886.1">
    <property type="nucleotide sequence ID" value="NZ_CP080507.1"/>
</dbReference>
<gene>
    <name evidence="1" type="ORF">K0B96_10660</name>
</gene>
<dbReference type="Proteomes" id="UP000825051">
    <property type="component" value="Chromosome"/>
</dbReference>
<organism evidence="1 2">
    <name type="scientific">Horticoccus luteus</name>
    <dbReference type="NCBI Taxonomy" id="2862869"/>
    <lineage>
        <taxon>Bacteria</taxon>
        <taxon>Pseudomonadati</taxon>
        <taxon>Verrucomicrobiota</taxon>
        <taxon>Opitutia</taxon>
        <taxon>Opitutales</taxon>
        <taxon>Opitutaceae</taxon>
        <taxon>Horticoccus</taxon>
    </lineage>
</organism>
<evidence type="ECO:0000313" key="2">
    <source>
        <dbReference type="Proteomes" id="UP000825051"/>
    </source>
</evidence>
<dbReference type="KEGG" id="ole:K0B96_10660"/>
<dbReference type="AlphaFoldDB" id="A0A8F9XF73"/>
<dbReference type="Gene3D" id="3.40.50.1820">
    <property type="entry name" value="alpha/beta hydrolase"/>
    <property type="match status" value="1"/>
</dbReference>
<sequence>MTALSSHHYLFEPAKSSDAAPFLVLHGTGGTEHDLLPLVRTLAPGSAILSPRGNVTEQGAARYFARLAPGVFDPDEIIRRTHELADFVLGAAEHHHLDLSRLTALGFSNGANIAATLLLLRPETLGAAVLLRPMVVLDQPAPPGSLAGKRVLLASGSGDSLVPVDQPPHLAELLRTGGADVEIAWTRADHGLTAVDFSAARAWLARG</sequence>
<accession>A0A8F9XF73</accession>
<evidence type="ECO:0000313" key="1">
    <source>
        <dbReference type="EMBL" id="QYM77782.1"/>
    </source>
</evidence>
<reference evidence="1" key="1">
    <citation type="submission" date="2021-08" db="EMBL/GenBank/DDBJ databases">
        <title>Genome of a novel bacterium of the phylum Verrucomicrobia, Oleiharenicola sp. KSB-15.</title>
        <authorList>
            <person name="Chung J.-H."/>
            <person name="Ahn J.-H."/>
            <person name="Yoon Y."/>
            <person name="Kim D.-Y."/>
            <person name="An S.-H."/>
            <person name="Park I."/>
            <person name="Yeon J."/>
        </authorList>
    </citation>
    <scope>NUCLEOTIDE SEQUENCE</scope>
    <source>
        <strain evidence="1">KSB-15</strain>
    </source>
</reference>
<dbReference type="SUPFAM" id="SSF53474">
    <property type="entry name" value="alpha/beta-Hydrolases"/>
    <property type="match status" value="1"/>
</dbReference>
<protein>
    <submittedName>
        <fullName evidence="1">Alpha/beta hydrolase</fullName>
    </submittedName>
</protein>
<keyword evidence="2" id="KW-1185">Reference proteome</keyword>
<name>A0A8F9XF73_9BACT</name>
<proteinExistence type="predicted"/>
<dbReference type="EMBL" id="CP080507">
    <property type="protein sequence ID" value="QYM77782.1"/>
    <property type="molecule type" value="Genomic_DNA"/>
</dbReference>
<keyword evidence="1" id="KW-0378">Hydrolase</keyword>
<dbReference type="InterPro" id="IPR029058">
    <property type="entry name" value="AB_hydrolase_fold"/>
</dbReference>
<dbReference type="GO" id="GO:0016787">
    <property type="term" value="F:hydrolase activity"/>
    <property type="evidence" value="ECO:0007669"/>
    <property type="project" value="UniProtKB-KW"/>
</dbReference>